<evidence type="ECO:0000256" key="4">
    <source>
        <dbReference type="ARBA" id="ARBA00022496"/>
    </source>
</evidence>
<evidence type="ECO:0000259" key="17">
    <source>
        <dbReference type="Pfam" id="PF07715"/>
    </source>
</evidence>
<dbReference type="PANTHER" id="PTHR32552">
    <property type="entry name" value="FERRICHROME IRON RECEPTOR-RELATED"/>
    <property type="match status" value="1"/>
</dbReference>
<gene>
    <name evidence="18" type="ORF">FOM92_14810</name>
</gene>
<evidence type="ECO:0000313" key="19">
    <source>
        <dbReference type="Proteomes" id="UP000320160"/>
    </source>
</evidence>
<dbReference type="Pfam" id="PF00593">
    <property type="entry name" value="TonB_dep_Rec_b-barrel"/>
    <property type="match status" value="1"/>
</dbReference>
<comment type="subcellular location">
    <subcellularLocation>
        <location evidence="1 12">Cell outer membrane</location>
        <topology evidence="1 12">Multi-pass membrane protein</topology>
    </subcellularLocation>
</comment>
<evidence type="ECO:0000256" key="5">
    <source>
        <dbReference type="ARBA" id="ARBA00022692"/>
    </source>
</evidence>
<dbReference type="InterPro" id="IPR000531">
    <property type="entry name" value="Beta-barrel_TonB"/>
</dbReference>
<feature type="domain" description="TonB-dependent receptor-like beta-barrel" evidence="16">
    <location>
        <begin position="301"/>
        <end position="721"/>
    </location>
</feature>
<evidence type="ECO:0000256" key="6">
    <source>
        <dbReference type="ARBA" id="ARBA00022729"/>
    </source>
</evidence>
<keyword evidence="11 12" id="KW-0998">Cell outer membrane</keyword>
<keyword evidence="7" id="KW-0408">Iron</keyword>
<dbReference type="EMBL" id="VKKU01000002">
    <property type="protein sequence ID" value="TSB02364.1"/>
    <property type="molecule type" value="Genomic_DNA"/>
</dbReference>
<evidence type="ECO:0000256" key="7">
    <source>
        <dbReference type="ARBA" id="ARBA00023004"/>
    </source>
</evidence>
<keyword evidence="10 12" id="KW-0472">Membrane</keyword>
<dbReference type="SUPFAM" id="SSF56935">
    <property type="entry name" value="Porins"/>
    <property type="match status" value="1"/>
</dbReference>
<name>A0A553WCF7_9SPHN</name>
<dbReference type="Gene3D" id="2.40.170.20">
    <property type="entry name" value="TonB-dependent receptor, beta-barrel domain"/>
    <property type="match status" value="1"/>
</dbReference>
<comment type="caution">
    <text evidence="18">The sequence shown here is derived from an EMBL/GenBank/DDBJ whole genome shotgun (WGS) entry which is preliminary data.</text>
</comment>
<keyword evidence="3 12" id="KW-1134">Transmembrane beta strand</keyword>
<reference evidence="18 19" key="1">
    <citation type="submission" date="2019-07" db="EMBL/GenBank/DDBJ databases">
        <authorList>
            <person name="Park M."/>
        </authorList>
    </citation>
    <scope>NUCLEOTIDE SEQUENCE [LARGE SCALE GENOMIC DNA]</scope>
    <source>
        <strain evidence="18 19">KCTC32445</strain>
    </source>
</reference>
<keyword evidence="2 12" id="KW-0813">Transport</keyword>
<evidence type="ECO:0000259" key="16">
    <source>
        <dbReference type="Pfam" id="PF00593"/>
    </source>
</evidence>
<evidence type="ECO:0000256" key="2">
    <source>
        <dbReference type="ARBA" id="ARBA00022448"/>
    </source>
</evidence>
<dbReference type="InterPro" id="IPR039426">
    <property type="entry name" value="TonB-dep_rcpt-like"/>
</dbReference>
<evidence type="ECO:0000256" key="1">
    <source>
        <dbReference type="ARBA" id="ARBA00004571"/>
    </source>
</evidence>
<keyword evidence="9 14" id="KW-0798">TonB box</keyword>
<dbReference type="PANTHER" id="PTHR32552:SF81">
    <property type="entry name" value="TONB-DEPENDENT OUTER MEMBRANE RECEPTOR"/>
    <property type="match status" value="1"/>
</dbReference>
<accession>A0A553WCF7</accession>
<dbReference type="InterPro" id="IPR012910">
    <property type="entry name" value="Plug_dom"/>
</dbReference>
<dbReference type="OrthoDB" id="7577471at2"/>
<feature type="domain" description="TonB-dependent receptor plug" evidence="17">
    <location>
        <begin position="69"/>
        <end position="177"/>
    </location>
</feature>
<keyword evidence="5 12" id="KW-0812">Transmembrane</keyword>
<protein>
    <submittedName>
        <fullName evidence="18">TonB-dependent receptor</fullName>
    </submittedName>
</protein>
<evidence type="ECO:0000313" key="18">
    <source>
        <dbReference type="EMBL" id="TSB02364.1"/>
    </source>
</evidence>
<evidence type="ECO:0000256" key="12">
    <source>
        <dbReference type="PROSITE-ProRule" id="PRU01360"/>
    </source>
</evidence>
<evidence type="ECO:0000256" key="15">
    <source>
        <dbReference type="SAM" id="SignalP"/>
    </source>
</evidence>
<dbReference type="Pfam" id="PF07715">
    <property type="entry name" value="Plug"/>
    <property type="match status" value="1"/>
</dbReference>
<dbReference type="GO" id="GO:0006826">
    <property type="term" value="P:iron ion transport"/>
    <property type="evidence" value="ECO:0007669"/>
    <property type="project" value="UniProtKB-KW"/>
</dbReference>
<comment type="similarity">
    <text evidence="12 14">Belongs to the TonB-dependent receptor family.</text>
</comment>
<dbReference type="Proteomes" id="UP000320160">
    <property type="component" value="Unassembled WGS sequence"/>
</dbReference>
<proteinExistence type="inferred from homology"/>
<dbReference type="CDD" id="cd01347">
    <property type="entry name" value="ligand_gated_channel"/>
    <property type="match status" value="1"/>
</dbReference>
<evidence type="ECO:0000256" key="11">
    <source>
        <dbReference type="ARBA" id="ARBA00023237"/>
    </source>
</evidence>
<evidence type="ECO:0000256" key="3">
    <source>
        <dbReference type="ARBA" id="ARBA00022452"/>
    </source>
</evidence>
<keyword evidence="18" id="KW-0675">Receptor</keyword>
<dbReference type="InterPro" id="IPR036942">
    <property type="entry name" value="Beta-barrel_TonB_sf"/>
</dbReference>
<evidence type="ECO:0000256" key="9">
    <source>
        <dbReference type="ARBA" id="ARBA00023077"/>
    </source>
</evidence>
<keyword evidence="6 15" id="KW-0732">Signal</keyword>
<keyword evidence="19" id="KW-1185">Reference proteome</keyword>
<evidence type="ECO:0000256" key="14">
    <source>
        <dbReference type="RuleBase" id="RU003357"/>
    </source>
</evidence>
<evidence type="ECO:0000256" key="10">
    <source>
        <dbReference type="ARBA" id="ARBA00023136"/>
    </source>
</evidence>
<organism evidence="18 19">
    <name type="scientific">Sphingorhabdus contaminans</name>
    <dbReference type="NCBI Taxonomy" id="1343899"/>
    <lineage>
        <taxon>Bacteria</taxon>
        <taxon>Pseudomonadati</taxon>
        <taxon>Pseudomonadota</taxon>
        <taxon>Alphaproteobacteria</taxon>
        <taxon>Sphingomonadales</taxon>
        <taxon>Sphingomonadaceae</taxon>
        <taxon>Sphingorhabdus</taxon>
    </lineage>
</organism>
<keyword evidence="4" id="KW-0410">Iron transport</keyword>
<dbReference type="GO" id="GO:0009279">
    <property type="term" value="C:cell outer membrane"/>
    <property type="evidence" value="ECO:0007669"/>
    <property type="project" value="UniProtKB-SubCell"/>
</dbReference>
<dbReference type="AlphaFoldDB" id="A0A553WCF7"/>
<feature type="short sequence motif" description="TonB C-terminal box" evidence="13">
    <location>
        <begin position="755"/>
        <end position="772"/>
    </location>
</feature>
<sequence>MAVGEQTKHSRPIMREIYMRRIKTRLTLCAGVAALLTVPAYAQEAQTGEEEAGIGDIVVTAQRRSERSQETPLAITAIGGDDLQSKGVFETADLSAVVPNMQIISPYGRAQPNISLRGISVANEYNANQASPIGVYIDDAYMASRTSHGMQLYDLERVEVLRGPQGTLYGRNTTGGAVNFITMRPQLDGTSGFVELGYGKFNRVEASGALDATLIPDKVGIRIAGNYIKSDGMVDNLFPGGKDLQSENSLGVRVSLLAKPSEDFTLFAKFYHGKDKPRQVGNHFIGATPTGVSPLTGYGRGSLGFYEVEANDPGIFEFDGTGGLLNLSYNSGDWTLTSITSYDSGGRTLKHDADNAPMDILQIYWNDEFKQFNQEVRVNYDADGIKAILGGYYGWDRVDVYNQFQFLFFLDGIVPFALPFPAATSGFGVDSRYRQTRESKAIFGQVEYELTDKLTASLGLRYTWDSLNYSRGNANIIDYNLTPVFNTIPAPGPFNPAVFLDRSDDFKALSGKIGLDYKVSDDVLFYTSYSRGYRAGAINGGGYLSPTQIDFVAPEKVNAYEVGLKSDLLDRRLRLNLAGFYYDYKNQQLQEVIGAVALLRSAPKAKILGFEAEMTALLSDNFKINSTLGILSTKYKGLMLSGINLDGNRLPFAPKLTWSGGADWTIAETGVGKVVVNGNFSYASQQWFSPFNEKPSYIGDAITNVRQQQDGYWLVNGQLRLDGDTFYGSLWAKNIFNKGYHVYGLDLRAAFAYDYLALGSPRTFGATVGVKF</sequence>
<evidence type="ECO:0000256" key="8">
    <source>
        <dbReference type="ARBA" id="ARBA00023065"/>
    </source>
</evidence>
<dbReference type="PROSITE" id="PS01156">
    <property type="entry name" value="TONB_DEPENDENT_REC_2"/>
    <property type="match status" value="1"/>
</dbReference>
<feature type="signal peptide" evidence="15">
    <location>
        <begin position="1"/>
        <end position="42"/>
    </location>
</feature>
<dbReference type="InterPro" id="IPR010917">
    <property type="entry name" value="TonB_rcpt_CS"/>
</dbReference>
<feature type="chain" id="PRO_5022039464" evidence="15">
    <location>
        <begin position="43"/>
        <end position="772"/>
    </location>
</feature>
<dbReference type="PROSITE" id="PS52016">
    <property type="entry name" value="TONB_DEPENDENT_REC_3"/>
    <property type="match status" value="1"/>
</dbReference>
<evidence type="ECO:0000256" key="13">
    <source>
        <dbReference type="PROSITE-ProRule" id="PRU10144"/>
    </source>
</evidence>
<keyword evidence="8" id="KW-0406">Ion transport</keyword>